<name>A0A8K1G0P3_9PASS</name>
<organism evidence="3 4">
    <name type="scientific">Zosterops borbonicus</name>
    <dbReference type="NCBI Taxonomy" id="364589"/>
    <lineage>
        <taxon>Eukaryota</taxon>
        <taxon>Metazoa</taxon>
        <taxon>Chordata</taxon>
        <taxon>Craniata</taxon>
        <taxon>Vertebrata</taxon>
        <taxon>Euteleostomi</taxon>
        <taxon>Archelosauria</taxon>
        <taxon>Archosauria</taxon>
        <taxon>Dinosauria</taxon>
        <taxon>Saurischia</taxon>
        <taxon>Theropoda</taxon>
        <taxon>Coelurosauria</taxon>
        <taxon>Aves</taxon>
        <taxon>Neognathae</taxon>
        <taxon>Neoaves</taxon>
        <taxon>Telluraves</taxon>
        <taxon>Australaves</taxon>
        <taxon>Passeriformes</taxon>
        <taxon>Sylvioidea</taxon>
        <taxon>Zosteropidae</taxon>
        <taxon>Zosterops</taxon>
    </lineage>
</organism>
<protein>
    <submittedName>
        <fullName evidence="3">Uncharacterized protein</fullName>
    </submittedName>
</protein>
<evidence type="ECO:0000256" key="1">
    <source>
        <dbReference type="SAM" id="MobiDB-lite"/>
    </source>
</evidence>
<dbReference type="EMBL" id="SWJQ01001047">
    <property type="protein sequence ID" value="TRZ09548.1"/>
    <property type="molecule type" value="Genomic_DNA"/>
</dbReference>
<comment type="caution">
    <text evidence="3">The sequence shown here is derived from an EMBL/GenBank/DDBJ whole genome shotgun (WGS) entry which is preliminary data.</text>
</comment>
<accession>A0A8K1G0P3</accession>
<evidence type="ECO:0000313" key="2">
    <source>
        <dbReference type="EMBL" id="TRZ09547.1"/>
    </source>
</evidence>
<proteinExistence type="predicted"/>
<dbReference type="AlphaFoldDB" id="A0A8K1G0P3"/>
<evidence type="ECO:0000313" key="3">
    <source>
        <dbReference type="EMBL" id="TRZ09548.1"/>
    </source>
</evidence>
<dbReference type="EMBL" id="SWJQ01001047">
    <property type="protein sequence ID" value="TRZ09547.1"/>
    <property type="molecule type" value="Genomic_DNA"/>
</dbReference>
<sequence>MKLPLAKAKPISNGGEWHSDTVTRGEENLYSTEYPDREAETCERNNPADIQVSAEGEGIAPGYGEEIPQQHMVKAMEIHGAAEIHL</sequence>
<reference evidence="3" key="1">
    <citation type="submission" date="2019-04" db="EMBL/GenBank/DDBJ databases">
        <title>Genome assembly of Zosterops borbonicus 15179.</title>
        <authorList>
            <person name="Leroy T."/>
            <person name="Anselmetti Y."/>
            <person name="Tilak M.-K."/>
            <person name="Nabholz B."/>
        </authorList>
    </citation>
    <scope>NUCLEOTIDE SEQUENCE</scope>
    <source>
        <strain evidence="3">HGM_15179</strain>
        <tissue evidence="3">Muscle</tissue>
    </source>
</reference>
<evidence type="ECO:0000313" key="4">
    <source>
        <dbReference type="Proteomes" id="UP000796761"/>
    </source>
</evidence>
<feature type="region of interest" description="Disordered" evidence="1">
    <location>
        <begin position="1"/>
        <end position="28"/>
    </location>
</feature>
<dbReference type="Proteomes" id="UP000796761">
    <property type="component" value="Unassembled WGS sequence"/>
</dbReference>
<feature type="compositionally biased region" description="Basic and acidic residues" evidence="1">
    <location>
        <begin position="17"/>
        <end position="27"/>
    </location>
</feature>
<gene>
    <name evidence="2" type="ORF">HGM15179_017558</name>
    <name evidence="3" type="ORF">HGM15179_017559</name>
</gene>
<keyword evidence="4" id="KW-1185">Reference proteome</keyword>